<dbReference type="PRINTS" id="PR00947">
    <property type="entry name" value="CUTICLE"/>
</dbReference>
<feature type="signal peptide" evidence="3">
    <location>
        <begin position="1"/>
        <end position="15"/>
    </location>
</feature>
<dbReference type="InterPro" id="IPR031311">
    <property type="entry name" value="CHIT_BIND_RR_consensus"/>
</dbReference>
<dbReference type="AlphaFoldDB" id="A0AAD5PMD3"/>
<keyword evidence="5" id="KW-1185">Reference proteome</keyword>
<protein>
    <recommendedName>
        <fullName evidence="6">Cuticle protein</fullName>
    </recommendedName>
</protein>
<dbReference type="InterPro" id="IPR051217">
    <property type="entry name" value="Insect_Cuticle_Struc_Prot"/>
</dbReference>
<feature type="chain" id="PRO_5042210959" description="Cuticle protein" evidence="3">
    <location>
        <begin position="16"/>
        <end position="145"/>
    </location>
</feature>
<evidence type="ECO:0000256" key="3">
    <source>
        <dbReference type="SAM" id="SignalP"/>
    </source>
</evidence>
<keyword evidence="3" id="KW-0732">Signal</keyword>
<comment type="caution">
    <text evidence="4">The sequence shown here is derived from an EMBL/GenBank/DDBJ whole genome shotgun (WGS) entry which is preliminary data.</text>
</comment>
<dbReference type="EMBL" id="WJBH02000009">
    <property type="protein sequence ID" value="KAI9552946.1"/>
    <property type="molecule type" value="Genomic_DNA"/>
</dbReference>
<dbReference type="GO" id="GO:0005615">
    <property type="term" value="C:extracellular space"/>
    <property type="evidence" value="ECO:0007669"/>
    <property type="project" value="TreeGrafter"/>
</dbReference>
<evidence type="ECO:0008006" key="6">
    <source>
        <dbReference type="Google" id="ProtNLM"/>
    </source>
</evidence>
<dbReference type="Proteomes" id="UP000820818">
    <property type="component" value="Linkage Group LG9"/>
</dbReference>
<keyword evidence="1 2" id="KW-0193">Cuticle</keyword>
<dbReference type="PANTHER" id="PTHR12236:SF79">
    <property type="entry name" value="CUTICULAR PROTEIN 50CB-RELATED"/>
    <property type="match status" value="1"/>
</dbReference>
<accession>A0AAD5PMD3</accession>
<dbReference type="InterPro" id="IPR000618">
    <property type="entry name" value="Insect_cuticle"/>
</dbReference>
<dbReference type="PANTHER" id="PTHR12236">
    <property type="entry name" value="STRUCTURAL CONTITUENT OF CUTICLE"/>
    <property type="match status" value="1"/>
</dbReference>
<dbReference type="PROSITE" id="PS00233">
    <property type="entry name" value="CHIT_BIND_RR_1"/>
    <property type="match status" value="1"/>
</dbReference>
<organism evidence="4 5">
    <name type="scientific">Daphnia sinensis</name>
    <dbReference type="NCBI Taxonomy" id="1820382"/>
    <lineage>
        <taxon>Eukaryota</taxon>
        <taxon>Metazoa</taxon>
        <taxon>Ecdysozoa</taxon>
        <taxon>Arthropoda</taxon>
        <taxon>Crustacea</taxon>
        <taxon>Branchiopoda</taxon>
        <taxon>Diplostraca</taxon>
        <taxon>Cladocera</taxon>
        <taxon>Anomopoda</taxon>
        <taxon>Daphniidae</taxon>
        <taxon>Daphnia</taxon>
        <taxon>Daphnia similis group</taxon>
    </lineage>
</organism>
<proteinExistence type="predicted"/>
<dbReference type="Pfam" id="PF00379">
    <property type="entry name" value="Chitin_bind_4"/>
    <property type="match status" value="1"/>
</dbReference>
<evidence type="ECO:0000256" key="1">
    <source>
        <dbReference type="ARBA" id="ARBA00022460"/>
    </source>
</evidence>
<gene>
    <name evidence="4" type="ORF">GHT06_020831</name>
</gene>
<dbReference type="GO" id="GO:0031012">
    <property type="term" value="C:extracellular matrix"/>
    <property type="evidence" value="ECO:0007669"/>
    <property type="project" value="TreeGrafter"/>
</dbReference>
<evidence type="ECO:0000313" key="4">
    <source>
        <dbReference type="EMBL" id="KAI9552946.1"/>
    </source>
</evidence>
<evidence type="ECO:0000313" key="5">
    <source>
        <dbReference type="Proteomes" id="UP000820818"/>
    </source>
</evidence>
<evidence type="ECO:0000256" key="2">
    <source>
        <dbReference type="PROSITE-ProRule" id="PRU00497"/>
    </source>
</evidence>
<name>A0AAD5PMD3_9CRUS</name>
<dbReference type="PROSITE" id="PS51155">
    <property type="entry name" value="CHIT_BIND_RR_2"/>
    <property type="match status" value="1"/>
</dbReference>
<dbReference type="GO" id="GO:0042302">
    <property type="term" value="F:structural constituent of cuticle"/>
    <property type="evidence" value="ECO:0007669"/>
    <property type="project" value="UniProtKB-UniRule"/>
</dbReference>
<sequence length="145" mass="16104">MKFIILAAVFAVAAASSYKAAEYAPKYEAKYEEVTYAPQPYSFGYDVQDKESYTDFDHSEKADGKVTSGSYRVALPDGRTQIVTYKADENGYTADVKFEGEAQYPEYKPTEYKAAAYPAPAYKAPAYPAPAYKAPVYSPPAYPKY</sequence>
<reference evidence="4 5" key="1">
    <citation type="submission" date="2022-05" db="EMBL/GenBank/DDBJ databases">
        <title>A multi-omics perspective on studying reproductive biology in Daphnia sinensis.</title>
        <authorList>
            <person name="Jia J."/>
        </authorList>
    </citation>
    <scope>NUCLEOTIDE SEQUENCE [LARGE SCALE GENOMIC DNA]</scope>
    <source>
        <strain evidence="4 5">WSL</strain>
    </source>
</reference>